<dbReference type="InterPro" id="IPR013094">
    <property type="entry name" value="AB_hydrolase_3"/>
</dbReference>
<sequence length="261" mass="27836">MTDLDDAYANAPNIPGGTQYPGRWTVAAEAFRARQAGRAELGLPYGKSARQALDLFHPEGTARGLCVFVHGGYWLRFDCSFWSHLAAGPLARGWAVAMPSYDLCPEVHIADITRQIAQAVTMAADRVAGPVALAGHSAGGHLVARMAVPGVLPSDVAARLSHVAPISPVSDLRPLLRTSMNEQFRLDKAAAEAESPVLMRPLPVPVSVRVGGDELPAFLDQARWLSEAWGAPLEIARGKHHFDVIEALGDPASAMVVRLTG</sequence>
<proteinExistence type="predicted"/>
<organism evidence="3 4">
    <name type="scientific">Roseovarius ramblicola</name>
    <dbReference type="NCBI Taxonomy" id="2022336"/>
    <lineage>
        <taxon>Bacteria</taxon>
        <taxon>Pseudomonadati</taxon>
        <taxon>Pseudomonadota</taxon>
        <taxon>Alphaproteobacteria</taxon>
        <taxon>Rhodobacterales</taxon>
        <taxon>Roseobacteraceae</taxon>
        <taxon>Roseovarius</taxon>
    </lineage>
</organism>
<dbReference type="SUPFAM" id="SSF53474">
    <property type="entry name" value="alpha/beta-Hydrolases"/>
    <property type="match status" value="1"/>
</dbReference>
<dbReference type="PANTHER" id="PTHR48081">
    <property type="entry name" value="AB HYDROLASE SUPERFAMILY PROTEIN C4A8.06C"/>
    <property type="match status" value="1"/>
</dbReference>
<dbReference type="InterPro" id="IPR050300">
    <property type="entry name" value="GDXG_lipolytic_enzyme"/>
</dbReference>
<protein>
    <submittedName>
        <fullName evidence="3">Alpha/beta fold hydrolase</fullName>
    </submittedName>
</protein>
<keyword evidence="4" id="KW-1185">Reference proteome</keyword>
<accession>A0ABV5HW80</accession>
<dbReference type="RefSeq" id="WP_377066755.1">
    <property type="nucleotide sequence ID" value="NZ_JBHMEC010000003.1"/>
</dbReference>
<gene>
    <name evidence="3" type="ORF">ACFFU4_02600</name>
</gene>
<keyword evidence="1 3" id="KW-0378">Hydrolase</keyword>
<dbReference type="Gene3D" id="3.40.50.1820">
    <property type="entry name" value="alpha/beta hydrolase"/>
    <property type="match status" value="1"/>
</dbReference>
<evidence type="ECO:0000256" key="1">
    <source>
        <dbReference type="ARBA" id="ARBA00022801"/>
    </source>
</evidence>
<dbReference type="InterPro" id="IPR029058">
    <property type="entry name" value="AB_hydrolase_fold"/>
</dbReference>
<evidence type="ECO:0000259" key="2">
    <source>
        <dbReference type="Pfam" id="PF07859"/>
    </source>
</evidence>
<reference evidence="3 4" key="1">
    <citation type="submission" date="2024-09" db="EMBL/GenBank/DDBJ databases">
        <authorList>
            <person name="Sun Q."/>
            <person name="Mori K."/>
        </authorList>
    </citation>
    <scope>NUCLEOTIDE SEQUENCE [LARGE SCALE GENOMIC DNA]</scope>
    <source>
        <strain evidence="3 4">CECT 9424</strain>
    </source>
</reference>
<feature type="domain" description="Alpha/beta hydrolase fold-3" evidence="2">
    <location>
        <begin position="67"/>
        <end position="181"/>
    </location>
</feature>
<name>A0ABV5HW80_9RHOB</name>
<dbReference type="EMBL" id="JBHMEC010000003">
    <property type="protein sequence ID" value="MFB9148638.1"/>
    <property type="molecule type" value="Genomic_DNA"/>
</dbReference>
<dbReference type="Pfam" id="PF07859">
    <property type="entry name" value="Abhydrolase_3"/>
    <property type="match status" value="1"/>
</dbReference>
<dbReference type="Proteomes" id="UP001589670">
    <property type="component" value="Unassembled WGS sequence"/>
</dbReference>
<dbReference type="PANTHER" id="PTHR48081:SF33">
    <property type="entry name" value="KYNURENINE FORMAMIDASE"/>
    <property type="match status" value="1"/>
</dbReference>
<comment type="caution">
    <text evidence="3">The sequence shown here is derived from an EMBL/GenBank/DDBJ whole genome shotgun (WGS) entry which is preliminary data.</text>
</comment>
<evidence type="ECO:0000313" key="4">
    <source>
        <dbReference type="Proteomes" id="UP001589670"/>
    </source>
</evidence>
<dbReference type="GO" id="GO:0016787">
    <property type="term" value="F:hydrolase activity"/>
    <property type="evidence" value="ECO:0007669"/>
    <property type="project" value="UniProtKB-KW"/>
</dbReference>
<evidence type="ECO:0000313" key="3">
    <source>
        <dbReference type="EMBL" id="MFB9148638.1"/>
    </source>
</evidence>